<dbReference type="AlphaFoldDB" id="A0A553QD87"/>
<organism evidence="3 4">
    <name type="scientific">Danionella cerebrum</name>
    <dbReference type="NCBI Taxonomy" id="2873325"/>
    <lineage>
        <taxon>Eukaryota</taxon>
        <taxon>Metazoa</taxon>
        <taxon>Chordata</taxon>
        <taxon>Craniata</taxon>
        <taxon>Vertebrata</taxon>
        <taxon>Euteleostomi</taxon>
        <taxon>Actinopterygii</taxon>
        <taxon>Neopterygii</taxon>
        <taxon>Teleostei</taxon>
        <taxon>Ostariophysi</taxon>
        <taxon>Cypriniformes</taxon>
        <taxon>Danionidae</taxon>
        <taxon>Danioninae</taxon>
        <taxon>Danionella</taxon>
    </lineage>
</organism>
<feature type="non-terminal residue" evidence="3">
    <location>
        <position position="1"/>
    </location>
</feature>
<dbReference type="Pfam" id="PF23096">
    <property type="entry name" value="HEAT_PSME4"/>
    <property type="match status" value="1"/>
</dbReference>
<dbReference type="Proteomes" id="UP000316079">
    <property type="component" value="Unassembled WGS sequence"/>
</dbReference>
<evidence type="ECO:0000259" key="1">
    <source>
        <dbReference type="Pfam" id="PF11919"/>
    </source>
</evidence>
<dbReference type="Pfam" id="PF11919">
    <property type="entry name" value="PSME4_C"/>
    <property type="match status" value="1"/>
</dbReference>
<dbReference type="GO" id="GO:0016504">
    <property type="term" value="F:peptidase activator activity"/>
    <property type="evidence" value="ECO:0007669"/>
    <property type="project" value="InterPro"/>
</dbReference>
<accession>A0A553QD87</accession>
<keyword evidence="4" id="KW-1185">Reference proteome</keyword>
<dbReference type="PANTHER" id="PTHR32170:SF3">
    <property type="entry name" value="PROTEASOME ACTIVATOR COMPLEX SUBUNIT 4"/>
    <property type="match status" value="1"/>
</dbReference>
<dbReference type="GO" id="GO:0010499">
    <property type="term" value="P:proteasomal ubiquitin-independent protein catabolic process"/>
    <property type="evidence" value="ECO:0007669"/>
    <property type="project" value="TreeGrafter"/>
</dbReference>
<dbReference type="InterPro" id="IPR016024">
    <property type="entry name" value="ARM-type_fold"/>
</dbReference>
<feature type="domain" description="Proteasome activator complex subunit 4 C-terminal" evidence="1">
    <location>
        <begin position="835"/>
        <end position="921"/>
    </location>
</feature>
<comment type="caution">
    <text evidence="3">The sequence shown here is derived from an EMBL/GenBank/DDBJ whole genome shotgun (WGS) entry which is preliminary data.</text>
</comment>
<sequence>LSQIIGTLMHFKGFHKHHFESHSKTFSVAQKSMKNILSGKKRSLRSLCIDRIVIQHEERMSLVDGCEYKSVHQDLLRDLLRLSTSTYSQVRKQAQHALFTAIGNYSFCCRDITPLVLEFLEPTRKDVTQQQFKGALYCLLGNHRGISLAFLRDWVCIAQTWPAIVRSGLNSAMSLEKPSMVRLFDGLVDKVHHCYETIGIDFTVPEGAVALGKSITSSSHPTPYKGTPTDQEMLQGLTLQQDRNREAEQKYDKLVSDLLACLDHRDLPRKFGYIAVSFMFLLLREDHPLPVPAALFVVKNLNHEAFIVRKMSIAAVGGILKQLKRPQKKITVNPCDMSGVTEPEGTAVGDRPGNEWLQYHSDSLPKDEQAWNSFCFVEKSYLGYSCWPKEFIVYAPIPEQPKDLSPEIMNERERIIYDHFTDPVFVSQLFKSLSIEDRPGKDRFSSLRFHLFKGLFRNYTDAFLPVLKPHIERLVNYPKESTHHFVAEIIAGLIRGSKHWSFDKVRRDPRKVYWLLEMLMECPLSGEGGSFALPNQTIGALGNSSARLLILQKALSHYTWRVPELLHRLLSYLEPKLTQVYKTVRDRIGCVLEDIFMFDVCLPNTLPTKSPHTAEFLDRTLTRLKTLLAGGKDIHVMEEDGVGVQDKRAQAIKLLITVLKWLMLSSVDYLCTPVLQQLEILPQLFKIATIDNNCDELKMDASSCLWLFSQGLLYPNQIPLVLKILHEVAGCIYWHARFSVLPYLQSVVFYNLSIIQSMEQSVEDVRALVLRLLEDEQLEVREMAAKTLSGFLQCNFLAINTSMLNHFEALCKTKLPKRRRDLGSVKDPIPSVDLVKRHAGVLGLSACILSSPYNVPTWMPQLLMDLSAHLNDTLPIETTVKKTLADFRRTHHDNWLEHKQQFTDDQLVVLTNLLVSPCYYA</sequence>
<reference evidence="3 4" key="1">
    <citation type="journal article" date="2019" name="Sci. Data">
        <title>Hybrid genome assembly and annotation of Danionella translucida.</title>
        <authorList>
            <person name="Kadobianskyi M."/>
            <person name="Schulze L."/>
            <person name="Schuelke M."/>
            <person name="Judkewitz B."/>
        </authorList>
    </citation>
    <scope>NUCLEOTIDE SEQUENCE [LARGE SCALE GENOMIC DNA]</scope>
    <source>
        <strain evidence="3 4">Bolton</strain>
    </source>
</reference>
<dbReference type="InterPro" id="IPR055455">
    <property type="entry name" value="HEAT_PSME4"/>
</dbReference>
<dbReference type="GO" id="GO:0070628">
    <property type="term" value="F:proteasome binding"/>
    <property type="evidence" value="ECO:0007669"/>
    <property type="project" value="InterPro"/>
</dbReference>
<proteinExistence type="predicted"/>
<evidence type="ECO:0000313" key="3">
    <source>
        <dbReference type="EMBL" id="TRY87904.1"/>
    </source>
</evidence>
<dbReference type="OrthoDB" id="17907at2759"/>
<dbReference type="GO" id="GO:0005829">
    <property type="term" value="C:cytosol"/>
    <property type="evidence" value="ECO:0007669"/>
    <property type="project" value="TreeGrafter"/>
</dbReference>
<gene>
    <name evidence="3" type="ORF">DNTS_003218</name>
</gene>
<evidence type="ECO:0000259" key="2">
    <source>
        <dbReference type="Pfam" id="PF23096"/>
    </source>
</evidence>
<dbReference type="GO" id="GO:1990111">
    <property type="term" value="C:spermatoproteasome complex"/>
    <property type="evidence" value="ECO:0007669"/>
    <property type="project" value="TreeGrafter"/>
</dbReference>
<dbReference type="GO" id="GO:0005634">
    <property type="term" value="C:nucleus"/>
    <property type="evidence" value="ECO:0007669"/>
    <property type="project" value="TreeGrafter"/>
</dbReference>
<dbReference type="EMBL" id="SRMA01026082">
    <property type="protein sequence ID" value="TRY87904.1"/>
    <property type="molecule type" value="Genomic_DNA"/>
</dbReference>
<dbReference type="SUPFAM" id="SSF48371">
    <property type="entry name" value="ARM repeat"/>
    <property type="match status" value="1"/>
</dbReference>
<dbReference type="InterPro" id="IPR035309">
    <property type="entry name" value="PSME4"/>
</dbReference>
<protein>
    <submittedName>
        <fullName evidence="3">Uncharacterized protein</fullName>
    </submittedName>
</protein>
<evidence type="ECO:0000313" key="4">
    <source>
        <dbReference type="Proteomes" id="UP000316079"/>
    </source>
</evidence>
<dbReference type="InterPro" id="IPR021843">
    <property type="entry name" value="PSME4_C"/>
</dbReference>
<dbReference type="PANTHER" id="PTHR32170">
    <property type="entry name" value="PROTEASOME ACTIVATOR COMPLEX SUBUNIT 4"/>
    <property type="match status" value="1"/>
</dbReference>
<name>A0A553QD87_9TELE</name>
<feature type="domain" description="Proteasome activator complex subunit 4-like HEAT repeat-like" evidence="2">
    <location>
        <begin position="297"/>
        <end position="505"/>
    </location>
</feature>